<name>A0AAD3CRM2_9STRA</name>
<organism evidence="1 2">
    <name type="scientific">Chaetoceros tenuissimus</name>
    <dbReference type="NCBI Taxonomy" id="426638"/>
    <lineage>
        <taxon>Eukaryota</taxon>
        <taxon>Sar</taxon>
        <taxon>Stramenopiles</taxon>
        <taxon>Ochrophyta</taxon>
        <taxon>Bacillariophyta</taxon>
        <taxon>Coscinodiscophyceae</taxon>
        <taxon>Chaetocerotophycidae</taxon>
        <taxon>Chaetocerotales</taxon>
        <taxon>Chaetocerotaceae</taxon>
        <taxon>Chaetoceros</taxon>
    </lineage>
</organism>
<protein>
    <submittedName>
        <fullName evidence="1">Uncharacterized protein</fullName>
    </submittedName>
</protein>
<proteinExistence type="predicted"/>
<accession>A0AAD3CRM2</accession>
<dbReference type="AlphaFoldDB" id="A0AAD3CRM2"/>
<keyword evidence="2" id="KW-1185">Reference proteome</keyword>
<evidence type="ECO:0000313" key="1">
    <source>
        <dbReference type="EMBL" id="GFH50544.1"/>
    </source>
</evidence>
<gene>
    <name evidence="1" type="ORF">CTEN210_07020</name>
</gene>
<comment type="caution">
    <text evidence="1">The sequence shown here is derived from an EMBL/GenBank/DDBJ whole genome shotgun (WGS) entry which is preliminary data.</text>
</comment>
<reference evidence="1 2" key="1">
    <citation type="journal article" date="2021" name="Sci. Rep.">
        <title>The genome of the diatom Chaetoceros tenuissimus carries an ancient integrated fragment of an extant virus.</title>
        <authorList>
            <person name="Hongo Y."/>
            <person name="Kimura K."/>
            <person name="Takaki Y."/>
            <person name="Yoshida Y."/>
            <person name="Baba S."/>
            <person name="Kobayashi G."/>
            <person name="Nagasaki K."/>
            <person name="Hano T."/>
            <person name="Tomaru Y."/>
        </authorList>
    </citation>
    <scope>NUCLEOTIDE SEQUENCE [LARGE SCALE GENOMIC DNA]</scope>
    <source>
        <strain evidence="1 2">NIES-3715</strain>
    </source>
</reference>
<sequence length="356" mass="40884">MVTDLRTNQNTIALTQNNGDTKLLKKNWKALCKKGLDSNVTLVEFDKIDDVSDTLLDVMLDTLKIPILQSFGIVREYSFDNISDIKKLPTKKKELIEYAKRSLKKSPILFVPVLDIQVDDNGSDNEENDSDDETVDLTEGIRDRDAVPISLSQKKPSEYLNDPNWRRKFCDNIKGVVRLEAEEEIDDSMKKDADVLLDILQNRFETHFETHDMEDYREHPCFVWAERNLPRVCAAITLASHTKKDLRNQFVTMSTTVLGNPCTSTKSVFCNARDEPYTKLHGCYLYYDRESGKWVRSRKAGGNGNTTFESRDKEHAKASRDLQSSFYMAYADKDVDIGAARKWRYIHQMPRTSGSI</sequence>
<evidence type="ECO:0000313" key="2">
    <source>
        <dbReference type="Proteomes" id="UP001054902"/>
    </source>
</evidence>
<dbReference type="Proteomes" id="UP001054902">
    <property type="component" value="Unassembled WGS sequence"/>
</dbReference>
<dbReference type="EMBL" id="BLLK01000040">
    <property type="protein sequence ID" value="GFH50544.1"/>
    <property type="molecule type" value="Genomic_DNA"/>
</dbReference>